<dbReference type="AlphaFoldDB" id="A0A2P5CWS1"/>
<reference evidence="3" key="1">
    <citation type="submission" date="2016-06" db="EMBL/GenBank/DDBJ databases">
        <title>Parallel loss of symbiosis genes in relatives of nitrogen-fixing non-legume Parasponia.</title>
        <authorList>
            <person name="Van Velzen R."/>
            <person name="Holmer R."/>
            <person name="Bu F."/>
            <person name="Rutten L."/>
            <person name="Van Zeijl A."/>
            <person name="Liu W."/>
            <person name="Santuari L."/>
            <person name="Cao Q."/>
            <person name="Sharma T."/>
            <person name="Shen D."/>
            <person name="Roswanjaya Y."/>
            <person name="Wardhani T."/>
            <person name="Kalhor M.S."/>
            <person name="Jansen J."/>
            <person name="Van den Hoogen J."/>
            <person name="Gungor B."/>
            <person name="Hartog M."/>
            <person name="Hontelez J."/>
            <person name="Verver J."/>
            <person name="Yang W.-C."/>
            <person name="Schijlen E."/>
            <person name="Repin R."/>
            <person name="Schilthuizen M."/>
            <person name="Schranz E."/>
            <person name="Heidstra R."/>
            <person name="Miyata K."/>
            <person name="Fedorova E."/>
            <person name="Kohlen W."/>
            <person name="Bisseling T."/>
            <person name="Smit S."/>
            <person name="Geurts R."/>
        </authorList>
    </citation>
    <scope>NUCLEOTIDE SEQUENCE [LARGE SCALE GENOMIC DNA]</scope>
    <source>
        <strain evidence="3">cv. WU1-14</strain>
    </source>
</reference>
<organism evidence="2 3">
    <name type="scientific">Parasponia andersonii</name>
    <name type="common">Sponia andersonii</name>
    <dbReference type="NCBI Taxonomy" id="3476"/>
    <lineage>
        <taxon>Eukaryota</taxon>
        <taxon>Viridiplantae</taxon>
        <taxon>Streptophyta</taxon>
        <taxon>Embryophyta</taxon>
        <taxon>Tracheophyta</taxon>
        <taxon>Spermatophyta</taxon>
        <taxon>Magnoliopsida</taxon>
        <taxon>eudicotyledons</taxon>
        <taxon>Gunneridae</taxon>
        <taxon>Pentapetalae</taxon>
        <taxon>rosids</taxon>
        <taxon>fabids</taxon>
        <taxon>Rosales</taxon>
        <taxon>Cannabaceae</taxon>
        <taxon>Parasponia</taxon>
    </lineage>
</organism>
<keyword evidence="3" id="KW-1185">Reference proteome</keyword>
<name>A0A2P5CWS1_PARAD</name>
<comment type="caution">
    <text evidence="2">The sequence shown here is derived from an EMBL/GenBank/DDBJ whole genome shotgun (WGS) entry which is preliminary data.</text>
</comment>
<feature type="non-terminal residue" evidence="2">
    <location>
        <position position="66"/>
    </location>
</feature>
<accession>A0A2P5CWS1</accession>
<sequence length="66" mass="7423">MRQNHYGKNQPNRGPNDSERLLTEPLTKPLKPLHYVVDYAVGAVDCTVDRLLTVDQALTLAADFDQ</sequence>
<evidence type="ECO:0000313" key="2">
    <source>
        <dbReference type="EMBL" id="PON65493.1"/>
    </source>
</evidence>
<evidence type="ECO:0000313" key="3">
    <source>
        <dbReference type="Proteomes" id="UP000237105"/>
    </source>
</evidence>
<dbReference type="EMBL" id="JXTB01000087">
    <property type="protein sequence ID" value="PON65493.1"/>
    <property type="molecule type" value="Genomic_DNA"/>
</dbReference>
<dbReference type="Proteomes" id="UP000237105">
    <property type="component" value="Unassembled WGS sequence"/>
</dbReference>
<feature type="region of interest" description="Disordered" evidence="1">
    <location>
        <begin position="1"/>
        <end position="25"/>
    </location>
</feature>
<protein>
    <submittedName>
        <fullName evidence="2">Uncharacterized protein</fullName>
    </submittedName>
</protein>
<proteinExistence type="predicted"/>
<feature type="compositionally biased region" description="Polar residues" evidence="1">
    <location>
        <begin position="1"/>
        <end position="15"/>
    </location>
</feature>
<evidence type="ECO:0000256" key="1">
    <source>
        <dbReference type="SAM" id="MobiDB-lite"/>
    </source>
</evidence>
<gene>
    <name evidence="2" type="ORF">PanWU01x14_116560</name>
</gene>